<dbReference type="EMBL" id="PXZO01000019">
    <property type="protein sequence ID" value="PSK10743.1"/>
    <property type="molecule type" value="Genomic_DNA"/>
</dbReference>
<feature type="signal peptide" evidence="1">
    <location>
        <begin position="1"/>
        <end position="27"/>
    </location>
</feature>
<keyword evidence="3" id="KW-1185">Reference proteome</keyword>
<protein>
    <submittedName>
        <fullName evidence="2">Uncharacterized protein</fullName>
    </submittedName>
</protein>
<dbReference type="Proteomes" id="UP000241645">
    <property type="component" value="Unassembled WGS sequence"/>
</dbReference>
<organism evidence="2 3">
    <name type="scientific">Brevibacillus porteri</name>
    <dbReference type="NCBI Taxonomy" id="2126350"/>
    <lineage>
        <taxon>Bacteria</taxon>
        <taxon>Bacillati</taxon>
        <taxon>Bacillota</taxon>
        <taxon>Bacilli</taxon>
        <taxon>Bacillales</taxon>
        <taxon>Paenibacillaceae</taxon>
        <taxon>Brevibacillus</taxon>
    </lineage>
</organism>
<reference evidence="2 3" key="1">
    <citation type="submission" date="2018-03" db="EMBL/GenBank/DDBJ databases">
        <title>Brevisbacillus phylogenomics.</title>
        <authorList>
            <person name="Dunlap C."/>
        </authorList>
    </citation>
    <scope>NUCLEOTIDE SEQUENCE [LARGE SCALE GENOMIC DNA]</scope>
    <source>
        <strain evidence="2 3">NRRL B-41110</strain>
    </source>
</reference>
<keyword evidence="1" id="KW-0732">Signal</keyword>
<comment type="caution">
    <text evidence="2">The sequence shown here is derived from an EMBL/GenBank/DDBJ whole genome shotgun (WGS) entry which is preliminary data.</text>
</comment>
<evidence type="ECO:0000313" key="2">
    <source>
        <dbReference type="EMBL" id="PSK10743.1"/>
    </source>
</evidence>
<dbReference type="GeneID" id="95750820"/>
<proteinExistence type="predicted"/>
<evidence type="ECO:0000256" key="1">
    <source>
        <dbReference type="SAM" id="SignalP"/>
    </source>
</evidence>
<gene>
    <name evidence="2" type="ORF">C7R92_11950</name>
</gene>
<feature type="chain" id="PRO_5045422753" evidence="1">
    <location>
        <begin position="28"/>
        <end position="200"/>
    </location>
</feature>
<accession>A0ABX5FSW2</accession>
<name>A0ABX5FSW2_9BACL</name>
<evidence type="ECO:0000313" key="3">
    <source>
        <dbReference type="Proteomes" id="UP000241645"/>
    </source>
</evidence>
<sequence length="200" mass="22709">MSKKKAISVTLGAMLLSGSLFSGLVYAKQHKPLDPIDRISQLKSSEDILNYKKEIEQINKELAEQVSLRSNSGDDVKITLTFSQFITESKLKEIVEKYDIKPKMVAARFNQEDGKKGTYFVAFEKAGEKEINRVAKKNEATFEGYIELVGDIPREQIDMLSSEEEVFLVDPTADKTLSENPKEKYAPGLFWKIEKHELVK</sequence>
<dbReference type="RefSeq" id="WP_106834408.1">
    <property type="nucleotide sequence ID" value="NZ_JARMEW010000022.1"/>
</dbReference>